<reference evidence="6" key="1">
    <citation type="submission" date="2022-01" db="EMBL/GenBank/DDBJ databases">
        <authorList>
            <person name="Wang Y."/>
        </authorList>
    </citation>
    <scope>NUCLEOTIDE SEQUENCE</scope>
    <source>
        <strain evidence="6">WB101</strain>
    </source>
</reference>
<proteinExistence type="predicted"/>
<dbReference type="Pfam" id="PF07690">
    <property type="entry name" value="MFS_1"/>
    <property type="match status" value="1"/>
</dbReference>
<evidence type="ECO:0000259" key="5">
    <source>
        <dbReference type="PROSITE" id="PS50850"/>
    </source>
</evidence>
<feature type="transmembrane region" description="Helical" evidence="4">
    <location>
        <begin position="245"/>
        <end position="264"/>
    </location>
</feature>
<dbReference type="RefSeq" id="WP_237852529.1">
    <property type="nucleotide sequence ID" value="NZ_JAKLWS010000003.1"/>
</dbReference>
<organism evidence="6 7">
    <name type="scientific">Rhodohalobacter sulfatireducens</name>
    <dbReference type="NCBI Taxonomy" id="2911366"/>
    <lineage>
        <taxon>Bacteria</taxon>
        <taxon>Pseudomonadati</taxon>
        <taxon>Balneolota</taxon>
        <taxon>Balneolia</taxon>
        <taxon>Balneolales</taxon>
        <taxon>Balneolaceae</taxon>
        <taxon>Rhodohalobacter</taxon>
    </lineage>
</organism>
<dbReference type="CDD" id="cd17339">
    <property type="entry name" value="MFS_NIMT_CynX_like"/>
    <property type="match status" value="1"/>
</dbReference>
<reference evidence="6" key="2">
    <citation type="submission" date="2024-05" db="EMBL/GenBank/DDBJ databases">
        <title>Rhodohalobacter halophilus gen. nov., sp. nov., a moderately halophilic member of the family Balneolaceae.</title>
        <authorList>
            <person name="Xia J."/>
        </authorList>
    </citation>
    <scope>NUCLEOTIDE SEQUENCE</scope>
    <source>
        <strain evidence="6">WB101</strain>
    </source>
</reference>
<dbReference type="InterPro" id="IPR011701">
    <property type="entry name" value="MFS"/>
</dbReference>
<feature type="transmembrane region" description="Helical" evidence="4">
    <location>
        <begin position="204"/>
        <end position="225"/>
    </location>
</feature>
<feature type="transmembrane region" description="Helical" evidence="4">
    <location>
        <begin position="76"/>
        <end position="94"/>
    </location>
</feature>
<dbReference type="SUPFAM" id="SSF103473">
    <property type="entry name" value="MFS general substrate transporter"/>
    <property type="match status" value="1"/>
</dbReference>
<dbReference type="Proteomes" id="UP001165366">
    <property type="component" value="Unassembled WGS sequence"/>
</dbReference>
<keyword evidence="7" id="KW-1185">Reference proteome</keyword>
<name>A0ABS9KA13_9BACT</name>
<evidence type="ECO:0000256" key="1">
    <source>
        <dbReference type="ARBA" id="ARBA00022692"/>
    </source>
</evidence>
<evidence type="ECO:0000313" key="6">
    <source>
        <dbReference type="EMBL" id="MCG2587686.1"/>
    </source>
</evidence>
<evidence type="ECO:0000256" key="2">
    <source>
        <dbReference type="ARBA" id="ARBA00022989"/>
    </source>
</evidence>
<dbReference type="InterPro" id="IPR020846">
    <property type="entry name" value="MFS_dom"/>
</dbReference>
<dbReference type="EMBL" id="JAKLWS010000003">
    <property type="protein sequence ID" value="MCG2587686.1"/>
    <property type="molecule type" value="Genomic_DNA"/>
</dbReference>
<dbReference type="PROSITE" id="PS50850">
    <property type="entry name" value="MFS"/>
    <property type="match status" value="1"/>
</dbReference>
<feature type="transmembrane region" description="Helical" evidence="4">
    <location>
        <begin position="165"/>
        <end position="183"/>
    </location>
</feature>
<protein>
    <submittedName>
        <fullName evidence="6">MFS transporter</fullName>
    </submittedName>
</protein>
<gene>
    <name evidence="6" type="ORF">L6773_03845</name>
</gene>
<accession>A0ABS9KA13</accession>
<sequence length="391" mass="42204">MSTDQKKKYLLILVIILISLNLRPSLTAVGPLVTEIRMSTGLSNSLIGLLTTLPVLAFGIFSVLTPLFTRKMGTEGTMAFALSILTIGIFLRVIPAHLALFGGTLILGIGIALGNVLLPGIVKKQFPQKAGLMTGIYSSMLGVGATIASGVSIPLSEGAGLGWRWTLASWGILSALAFFAWLPQLKVNMPVIMRKSFRSSLRDLGTSALAWHIAVFVGLQSLTFYTLTAWLPEILIDRGMTPSHAGWMLSIMHGVGVLGTFAIPPMASKKTNQQTLVFWIAFFEMVSIIGLVFQSSILFVAIWSAILGFCLGGSFGLALFFILLRSRDSDSANELSGMSQSIGYTIAAVGPVLFGAFFDLTQNWTVPLLFLFLVAFIKLWSGWKAGKNEFV</sequence>
<feature type="transmembrane region" description="Helical" evidence="4">
    <location>
        <begin position="276"/>
        <end position="294"/>
    </location>
</feature>
<keyword evidence="2 4" id="KW-1133">Transmembrane helix</keyword>
<keyword evidence="1 4" id="KW-0812">Transmembrane</keyword>
<keyword evidence="3 4" id="KW-0472">Membrane</keyword>
<dbReference type="PANTHER" id="PTHR23523">
    <property type="match status" value="1"/>
</dbReference>
<feature type="domain" description="Major facilitator superfamily (MFS) profile" evidence="5">
    <location>
        <begin position="11"/>
        <end position="391"/>
    </location>
</feature>
<feature type="transmembrane region" description="Helical" evidence="4">
    <location>
        <begin position="335"/>
        <end position="358"/>
    </location>
</feature>
<feature type="transmembrane region" description="Helical" evidence="4">
    <location>
        <begin position="300"/>
        <end position="323"/>
    </location>
</feature>
<evidence type="ECO:0000313" key="7">
    <source>
        <dbReference type="Proteomes" id="UP001165366"/>
    </source>
</evidence>
<feature type="transmembrane region" description="Helical" evidence="4">
    <location>
        <begin position="43"/>
        <end position="64"/>
    </location>
</feature>
<feature type="transmembrane region" description="Helical" evidence="4">
    <location>
        <begin position="364"/>
        <end position="383"/>
    </location>
</feature>
<dbReference type="PANTHER" id="PTHR23523:SF2">
    <property type="entry name" value="2-NITROIMIDAZOLE TRANSPORTER"/>
    <property type="match status" value="1"/>
</dbReference>
<dbReference type="Gene3D" id="1.20.1250.20">
    <property type="entry name" value="MFS general substrate transporter like domains"/>
    <property type="match status" value="1"/>
</dbReference>
<evidence type="ECO:0000256" key="3">
    <source>
        <dbReference type="ARBA" id="ARBA00023136"/>
    </source>
</evidence>
<dbReference type="InterPro" id="IPR052524">
    <property type="entry name" value="MFS_Cyanate_Porter"/>
</dbReference>
<feature type="transmembrane region" description="Helical" evidence="4">
    <location>
        <begin position="100"/>
        <end position="118"/>
    </location>
</feature>
<feature type="transmembrane region" description="Helical" evidence="4">
    <location>
        <begin position="130"/>
        <end position="153"/>
    </location>
</feature>
<dbReference type="InterPro" id="IPR036259">
    <property type="entry name" value="MFS_trans_sf"/>
</dbReference>
<comment type="caution">
    <text evidence="6">The sequence shown here is derived from an EMBL/GenBank/DDBJ whole genome shotgun (WGS) entry which is preliminary data.</text>
</comment>
<evidence type="ECO:0000256" key="4">
    <source>
        <dbReference type="SAM" id="Phobius"/>
    </source>
</evidence>